<evidence type="ECO:0000313" key="1">
    <source>
        <dbReference type="EMBL" id="KKR49384.1"/>
    </source>
</evidence>
<comment type="caution">
    <text evidence="1">The sequence shown here is derived from an EMBL/GenBank/DDBJ whole genome shotgun (WGS) entry which is preliminary data.</text>
</comment>
<gene>
    <name evidence="1" type="ORF">UT84_C0029G0002</name>
</gene>
<reference evidence="1 2" key="1">
    <citation type="journal article" date="2015" name="Nature">
        <title>rRNA introns, odd ribosomes, and small enigmatic genomes across a large radiation of phyla.</title>
        <authorList>
            <person name="Brown C.T."/>
            <person name="Hug L.A."/>
            <person name="Thomas B.C."/>
            <person name="Sharon I."/>
            <person name="Castelle C.J."/>
            <person name="Singh A."/>
            <person name="Wilkins M.J."/>
            <person name="Williams K.H."/>
            <person name="Banfield J.F."/>
        </authorList>
    </citation>
    <scope>NUCLEOTIDE SEQUENCE [LARGE SCALE GENOMIC DNA]</scope>
</reference>
<accession>A0A0G0R9H1</accession>
<protein>
    <submittedName>
        <fullName evidence="1">Uncharacterized protein</fullName>
    </submittedName>
</protein>
<proteinExistence type="predicted"/>
<evidence type="ECO:0000313" key="2">
    <source>
        <dbReference type="Proteomes" id="UP000034531"/>
    </source>
</evidence>
<dbReference type="EMBL" id="LBYI01000029">
    <property type="protein sequence ID" value="KKR49384.1"/>
    <property type="molecule type" value="Genomic_DNA"/>
</dbReference>
<dbReference type="AlphaFoldDB" id="A0A0G0R9H1"/>
<name>A0A0G0R9H1_9BACT</name>
<dbReference type="Proteomes" id="UP000034531">
    <property type="component" value="Unassembled WGS sequence"/>
</dbReference>
<organism evidence="1 2">
    <name type="scientific">Candidatus Curtissbacteria bacterium GW2011_GWA1_40_16</name>
    <dbReference type="NCBI Taxonomy" id="1618405"/>
    <lineage>
        <taxon>Bacteria</taxon>
        <taxon>Candidatus Curtissiibacteriota</taxon>
    </lineage>
</organism>
<sequence length="107" mass="12412">MPISITVEWFALRVIIFKGYYIETEGSTYIKMNLEDQDIFKKSVWIINQSGKNFFVDAIQGGKTALFRLCGKFESGRTQGFGQPAIWTHQMIVDRFEQLDRTIPLKN</sequence>